<dbReference type="Gene3D" id="3.40.1390.30">
    <property type="entry name" value="NIF3 (NGG1p interacting factor 3)-like"/>
    <property type="match status" value="1"/>
</dbReference>
<evidence type="ECO:0000256" key="1">
    <source>
        <dbReference type="ARBA" id="ARBA00006964"/>
    </source>
</evidence>
<dbReference type="PANTHER" id="PTHR13799">
    <property type="entry name" value="NGG1 INTERACTING FACTOR 3"/>
    <property type="match status" value="1"/>
</dbReference>
<comment type="similarity">
    <text evidence="1">Belongs to the GTP cyclohydrolase I type 2/NIF3 family.</text>
</comment>
<dbReference type="Pfam" id="PF01784">
    <property type="entry name" value="DUF34_NIF3"/>
    <property type="match status" value="1"/>
</dbReference>
<accession>A0ABR2HHV2</accession>
<sequence length="274" mass="31056">MKVKEVISAIIKKTGLEPISPDKTCDQFIAGDLESEVTGIVTTFMATVEVIRHAISIGANFIITHEPTWFSGLDNVDWLKDDPVYTEKKKLIEENHLNIWRFHDHMHLGKEDGIYRGFNQEFGWTEFLVDNPKGLEWFGRCYQIPKTTLRDLANFFKGKLAMDVIQIVGNPDMNVERVTVLVGGGSLGLGKEERPMIMMHQNNIDVAICGDITEWTLSAYIRDASQMGMNKGMLVLGHERSEEVGMKHLVPWLKDIVGGIDVKFVDSKEPFIYL</sequence>
<dbReference type="EMBL" id="JAPFFF010000027">
    <property type="protein sequence ID" value="KAK8847748.1"/>
    <property type="molecule type" value="Genomic_DNA"/>
</dbReference>
<evidence type="ECO:0000256" key="2">
    <source>
        <dbReference type="ARBA" id="ARBA00022723"/>
    </source>
</evidence>
<organism evidence="3 4">
    <name type="scientific">Tritrichomonas musculus</name>
    <dbReference type="NCBI Taxonomy" id="1915356"/>
    <lineage>
        <taxon>Eukaryota</taxon>
        <taxon>Metamonada</taxon>
        <taxon>Parabasalia</taxon>
        <taxon>Tritrichomonadida</taxon>
        <taxon>Tritrichomonadidae</taxon>
        <taxon>Tritrichomonas</taxon>
    </lineage>
</organism>
<gene>
    <name evidence="3" type="ORF">M9Y10_018777</name>
</gene>
<evidence type="ECO:0008006" key="5">
    <source>
        <dbReference type="Google" id="ProtNLM"/>
    </source>
</evidence>
<dbReference type="PANTHER" id="PTHR13799:SF14">
    <property type="entry name" value="GTP CYCLOHYDROLASE 1 TYPE 2 HOMOLOG"/>
    <property type="match status" value="1"/>
</dbReference>
<reference evidence="3 4" key="1">
    <citation type="submission" date="2024-04" db="EMBL/GenBank/DDBJ databases">
        <title>Tritrichomonas musculus Genome.</title>
        <authorList>
            <person name="Alves-Ferreira E."/>
            <person name="Grigg M."/>
            <person name="Lorenzi H."/>
            <person name="Galac M."/>
        </authorList>
    </citation>
    <scope>NUCLEOTIDE SEQUENCE [LARGE SCALE GENOMIC DNA]</scope>
    <source>
        <strain evidence="3 4">EAF2021</strain>
    </source>
</reference>
<proteinExistence type="inferred from homology"/>
<keyword evidence="4" id="KW-1185">Reference proteome</keyword>
<keyword evidence="2" id="KW-0479">Metal-binding</keyword>
<evidence type="ECO:0000313" key="4">
    <source>
        <dbReference type="Proteomes" id="UP001470230"/>
    </source>
</evidence>
<dbReference type="Proteomes" id="UP001470230">
    <property type="component" value="Unassembled WGS sequence"/>
</dbReference>
<name>A0ABR2HHV2_9EUKA</name>
<evidence type="ECO:0000313" key="3">
    <source>
        <dbReference type="EMBL" id="KAK8847748.1"/>
    </source>
</evidence>
<dbReference type="InterPro" id="IPR002678">
    <property type="entry name" value="DUF34/NIF3"/>
</dbReference>
<protein>
    <recommendedName>
        <fullName evidence="5">GTP cyclohydrolase 1 type 2 homolog</fullName>
    </recommendedName>
</protein>
<dbReference type="SUPFAM" id="SSF102705">
    <property type="entry name" value="NIF3 (NGG1p interacting factor 3)-like"/>
    <property type="match status" value="1"/>
</dbReference>
<dbReference type="InterPro" id="IPR036069">
    <property type="entry name" value="DUF34/NIF3_sf"/>
</dbReference>
<comment type="caution">
    <text evidence="3">The sequence shown here is derived from an EMBL/GenBank/DDBJ whole genome shotgun (WGS) entry which is preliminary data.</text>
</comment>